<dbReference type="PANTHER" id="PTHR12924">
    <property type="entry name" value="TRANSLOCON-ASSOCIATED PROTEIN, ALPHA SUBUNIT"/>
    <property type="match status" value="1"/>
</dbReference>
<keyword evidence="6 10" id="KW-0472">Membrane</keyword>
<reference evidence="12 13" key="1">
    <citation type="submission" date="2018-06" db="EMBL/GenBank/DDBJ databases">
        <title>Whole genome sequencing of Candida tropicalis (genome annotated by CSBL at Korea University).</title>
        <authorList>
            <person name="Ahn J."/>
        </authorList>
    </citation>
    <scope>NUCLEOTIDE SEQUENCE [LARGE SCALE GENOMIC DNA]</scope>
    <source>
        <strain evidence="12 13">ATCC 20962</strain>
    </source>
</reference>
<evidence type="ECO:0000256" key="6">
    <source>
        <dbReference type="ARBA" id="ARBA00023136"/>
    </source>
</evidence>
<evidence type="ECO:0000313" key="13">
    <source>
        <dbReference type="Proteomes" id="UP000253472"/>
    </source>
</evidence>
<dbReference type="Proteomes" id="UP000253472">
    <property type="component" value="Unassembled WGS sequence"/>
</dbReference>
<dbReference type="STRING" id="5486.A0A367XLF8"/>
<evidence type="ECO:0000256" key="1">
    <source>
        <dbReference type="ARBA" id="ARBA00004115"/>
    </source>
</evidence>
<evidence type="ECO:0000256" key="8">
    <source>
        <dbReference type="ARBA" id="ARBA00038311"/>
    </source>
</evidence>
<evidence type="ECO:0000256" key="10">
    <source>
        <dbReference type="SAM" id="Phobius"/>
    </source>
</evidence>
<proteinExistence type="inferred from homology"/>
<comment type="function">
    <text evidence="7">Is probably involved in a pathway contributing to genomic integrity.</text>
</comment>
<dbReference type="EMBL" id="QLNQ01000030">
    <property type="protein sequence ID" value="RCK54494.1"/>
    <property type="molecule type" value="Genomic_DNA"/>
</dbReference>
<keyword evidence="2 10" id="KW-0812">Transmembrane</keyword>
<sequence>MKFSTILTALATTIAAVSGYETNGKPHTVDILIDYHIKETPEVSANDVANWINGDKYTLQYVVNNNEETEVTVVGVTGQFKNPVTNEIVTNLTTGQVGPITVQPGESIKFDQIVGVDLIPNNYELVPHVFVAHDDLIKVIPCRGQLTTVVDAVVSFFDPRLIFLELVLLVTFGGVVYFIYEIWGKQYLKGTAPVKGGASRKSGSPVDKKEASPSGSASGFDESWIPEAHLKKNKKKA</sequence>
<dbReference type="GO" id="GO:0005789">
    <property type="term" value="C:endoplasmic reticulum membrane"/>
    <property type="evidence" value="ECO:0007669"/>
    <property type="project" value="UniProtKB-SubCell"/>
</dbReference>
<keyword evidence="3 11" id="KW-0732">Signal</keyword>
<evidence type="ECO:0000256" key="2">
    <source>
        <dbReference type="ARBA" id="ARBA00022692"/>
    </source>
</evidence>
<evidence type="ECO:0000313" key="12">
    <source>
        <dbReference type="EMBL" id="RCK54494.1"/>
    </source>
</evidence>
<dbReference type="Pfam" id="PF03896">
    <property type="entry name" value="TRAP_alpha"/>
    <property type="match status" value="1"/>
</dbReference>
<comment type="similarity">
    <text evidence="8">Belongs to the IRC22 family.</text>
</comment>
<feature type="region of interest" description="Disordered" evidence="9">
    <location>
        <begin position="193"/>
        <end position="237"/>
    </location>
</feature>
<evidence type="ECO:0000256" key="9">
    <source>
        <dbReference type="SAM" id="MobiDB-lite"/>
    </source>
</evidence>
<dbReference type="AlphaFoldDB" id="A0A367XLF8"/>
<evidence type="ECO:0000256" key="11">
    <source>
        <dbReference type="SAM" id="SignalP"/>
    </source>
</evidence>
<feature type="transmembrane region" description="Helical" evidence="10">
    <location>
        <begin position="161"/>
        <end position="180"/>
    </location>
</feature>
<evidence type="ECO:0000256" key="7">
    <source>
        <dbReference type="ARBA" id="ARBA00037565"/>
    </source>
</evidence>
<dbReference type="PANTHER" id="PTHR12924:SF0">
    <property type="entry name" value="TRANSLOCON-ASSOCIATED PROTEIN SUBUNIT ALPHA"/>
    <property type="match status" value="1"/>
</dbReference>
<name>A0A367XLF8_9ASCO</name>
<comment type="subcellular location">
    <subcellularLocation>
        <location evidence="1">Endoplasmic reticulum membrane</location>
        <topology evidence="1">Single-pass type I membrane protein</topology>
    </subcellularLocation>
</comment>
<organism evidence="12 13">
    <name type="scientific">Candida viswanathii</name>
    <dbReference type="NCBI Taxonomy" id="5486"/>
    <lineage>
        <taxon>Eukaryota</taxon>
        <taxon>Fungi</taxon>
        <taxon>Dikarya</taxon>
        <taxon>Ascomycota</taxon>
        <taxon>Saccharomycotina</taxon>
        <taxon>Pichiomycetes</taxon>
        <taxon>Debaryomycetaceae</taxon>
        <taxon>Candida/Lodderomyces clade</taxon>
        <taxon>Candida</taxon>
    </lineage>
</organism>
<evidence type="ECO:0000256" key="5">
    <source>
        <dbReference type="ARBA" id="ARBA00022989"/>
    </source>
</evidence>
<gene>
    <name evidence="12" type="primary">IRC22-2_1</name>
    <name evidence="12" type="ORF">Cantr_04493</name>
</gene>
<keyword evidence="13" id="KW-1185">Reference proteome</keyword>
<feature type="chain" id="PRO_5017043420" evidence="11">
    <location>
        <begin position="20"/>
        <end position="237"/>
    </location>
</feature>
<comment type="caution">
    <text evidence="12">The sequence shown here is derived from an EMBL/GenBank/DDBJ whole genome shotgun (WGS) entry which is preliminary data.</text>
</comment>
<evidence type="ECO:0000256" key="4">
    <source>
        <dbReference type="ARBA" id="ARBA00022824"/>
    </source>
</evidence>
<feature type="signal peptide" evidence="11">
    <location>
        <begin position="1"/>
        <end position="19"/>
    </location>
</feature>
<keyword evidence="5 10" id="KW-1133">Transmembrane helix</keyword>
<protein>
    <submittedName>
        <fullName evidence="12">Increased recombination centers protein 22-2</fullName>
    </submittedName>
</protein>
<evidence type="ECO:0000256" key="3">
    <source>
        <dbReference type="ARBA" id="ARBA00022729"/>
    </source>
</evidence>
<keyword evidence="4" id="KW-0256">Endoplasmic reticulum</keyword>
<dbReference type="InterPro" id="IPR005595">
    <property type="entry name" value="TRAP_alpha"/>
</dbReference>
<accession>A0A367XLF8</accession>
<dbReference type="OrthoDB" id="1926781at2759"/>